<dbReference type="AlphaFoldDB" id="A0A4V2F2D4"/>
<dbReference type="OrthoDB" id="8717310at2"/>
<sequence length="220" mass="23046">MVSLIAGLTILIIGDSHLATPSYLIGSLHDGLLRQGAKSVHTIGVCGTTPAEWLTATPGSCGGAERIGSAKAVVKGKAAATEPISQLIAKEKPDLVVLVFGDTMAAYTKPDFPKTWAWQQTTSLVKAISSTNTKCAWVGPAWGSEGGKYGKTFPRVQLMSKFLEANVPPCQYIDSLKFAKPGQWATVDGQHFTQAGYNAWGSAITQALANAPATKGANGK</sequence>
<gene>
    <name evidence="1" type="ORF">EV675_5870</name>
</gene>
<dbReference type="GO" id="GO:0016788">
    <property type="term" value="F:hydrolase activity, acting on ester bonds"/>
    <property type="evidence" value="ECO:0007669"/>
    <property type="project" value="UniProtKB-ARBA"/>
</dbReference>
<evidence type="ECO:0000313" key="1">
    <source>
        <dbReference type="EMBL" id="RZS77142.1"/>
    </source>
</evidence>
<comment type="caution">
    <text evidence="1">The sequence shown here is derived from an EMBL/GenBank/DDBJ whole genome shotgun (WGS) entry which is preliminary data.</text>
</comment>
<dbReference type="Proteomes" id="UP000292445">
    <property type="component" value="Unassembled WGS sequence"/>
</dbReference>
<dbReference type="RefSeq" id="WP_130362186.1">
    <property type="nucleotide sequence ID" value="NZ_SGXC01000004.1"/>
</dbReference>
<evidence type="ECO:0000313" key="2">
    <source>
        <dbReference type="Proteomes" id="UP000292445"/>
    </source>
</evidence>
<dbReference type="Gene3D" id="3.40.50.1110">
    <property type="entry name" value="SGNH hydrolase"/>
    <property type="match status" value="1"/>
</dbReference>
<dbReference type="CDD" id="cd00229">
    <property type="entry name" value="SGNH_hydrolase"/>
    <property type="match status" value="1"/>
</dbReference>
<dbReference type="EMBL" id="SGXC01000004">
    <property type="protein sequence ID" value="RZS77142.1"/>
    <property type="molecule type" value="Genomic_DNA"/>
</dbReference>
<keyword evidence="2" id="KW-1185">Reference proteome</keyword>
<protein>
    <recommendedName>
        <fullName evidence="3">Cell division protein FtsQ</fullName>
    </recommendedName>
</protein>
<dbReference type="SUPFAM" id="SSF52266">
    <property type="entry name" value="SGNH hydrolase"/>
    <property type="match status" value="1"/>
</dbReference>
<reference evidence="1 2" key="1">
    <citation type="submission" date="2019-02" db="EMBL/GenBank/DDBJ databases">
        <title>Genomic Encyclopedia of Type Strains, Phase IV (KMG-IV): sequencing the most valuable type-strain genomes for metagenomic binning, comparative biology and taxonomic classification.</title>
        <authorList>
            <person name="Goeker M."/>
        </authorList>
    </citation>
    <scope>NUCLEOTIDE SEQUENCE [LARGE SCALE GENOMIC DNA]</scope>
    <source>
        <strain evidence="1 2">K24</strain>
    </source>
</reference>
<accession>A0A4V2F2D4</accession>
<evidence type="ECO:0008006" key="3">
    <source>
        <dbReference type="Google" id="ProtNLM"/>
    </source>
</evidence>
<dbReference type="InterPro" id="IPR036514">
    <property type="entry name" value="SGNH_hydro_sf"/>
</dbReference>
<organism evidence="1 2">
    <name type="scientific">Pigmentiphaga kullae</name>
    <dbReference type="NCBI Taxonomy" id="151784"/>
    <lineage>
        <taxon>Bacteria</taxon>
        <taxon>Pseudomonadati</taxon>
        <taxon>Pseudomonadota</taxon>
        <taxon>Betaproteobacteria</taxon>
        <taxon>Burkholderiales</taxon>
        <taxon>Alcaligenaceae</taxon>
        <taxon>Pigmentiphaga</taxon>
    </lineage>
</organism>
<proteinExistence type="predicted"/>
<name>A0A4V2F2D4_9BURK</name>